<dbReference type="AlphaFoldDB" id="A0A673LPL5"/>
<dbReference type="Gene3D" id="1.25.40.10">
    <property type="entry name" value="Tetratricopeptide repeat domain"/>
    <property type="match status" value="1"/>
</dbReference>
<protein>
    <submittedName>
        <fullName evidence="1">Uncharacterized protein</fullName>
    </submittedName>
</protein>
<dbReference type="InterPro" id="IPR024812">
    <property type="entry name" value="TPR_24"/>
</dbReference>
<accession>A0A673LPL5</accession>
<keyword evidence="2" id="KW-1185">Reference proteome</keyword>
<dbReference type="Ensembl" id="ENSSRHT00000079982.1">
    <property type="protein sequence ID" value="ENSSRHP00000077866.1"/>
    <property type="gene ID" value="ENSSRHG00000038624.1"/>
</dbReference>
<dbReference type="SUPFAM" id="SSF48452">
    <property type="entry name" value="TPR-like"/>
    <property type="match status" value="1"/>
</dbReference>
<organism evidence="1 2">
    <name type="scientific">Sinocyclocheilus rhinocerous</name>
    <dbReference type="NCBI Taxonomy" id="307959"/>
    <lineage>
        <taxon>Eukaryota</taxon>
        <taxon>Metazoa</taxon>
        <taxon>Chordata</taxon>
        <taxon>Craniata</taxon>
        <taxon>Vertebrata</taxon>
        <taxon>Euteleostomi</taxon>
        <taxon>Actinopterygii</taxon>
        <taxon>Neopterygii</taxon>
        <taxon>Teleostei</taxon>
        <taxon>Ostariophysi</taxon>
        <taxon>Cypriniformes</taxon>
        <taxon>Cyprinidae</taxon>
        <taxon>Cyprininae</taxon>
        <taxon>Sinocyclocheilus</taxon>
    </lineage>
</organism>
<dbReference type="InterPro" id="IPR019734">
    <property type="entry name" value="TPR_rpt"/>
</dbReference>
<dbReference type="InterPro" id="IPR011990">
    <property type="entry name" value="TPR-like_helical_dom_sf"/>
</dbReference>
<sequence>MWVELTREHHNQNRNDCMWSPGKLLSDVALSFSQMRLFSEASECYEQALPLVSSKPRRLAVVLQNLGAVYNALGQYRQSLGFHRDAAALHGSLGSRGAQGRCFSNLGFALVELGELEEAWESYLHAQQAFRDADDPSGQWQACEGLGGIRIQMRDPDKAAMYYKDALRLLCKCQDVSGSVQERLVSELSEALQQKLLLQQVSLSEY</sequence>
<evidence type="ECO:0000313" key="2">
    <source>
        <dbReference type="Proteomes" id="UP000472270"/>
    </source>
</evidence>
<proteinExistence type="predicted"/>
<dbReference type="SMART" id="SM00028">
    <property type="entry name" value="TPR"/>
    <property type="match status" value="4"/>
</dbReference>
<dbReference type="PANTHER" id="PTHR47050">
    <property type="entry name" value="TETRATRICOPEPTIDE REPEAT PROTEIN 24"/>
    <property type="match status" value="1"/>
</dbReference>
<dbReference type="Proteomes" id="UP000472270">
    <property type="component" value="Unassembled WGS sequence"/>
</dbReference>
<dbReference type="Pfam" id="PF13424">
    <property type="entry name" value="TPR_12"/>
    <property type="match status" value="1"/>
</dbReference>
<name>A0A673LPL5_9TELE</name>
<reference evidence="1" key="1">
    <citation type="submission" date="2025-08" db="UniProtKB">
        <authorList>
            <consortium name="Ensembl"/>
        </authorList>
    </citation>
    <scope>IDENTIFICATION</scope>
</reference>
<reference evidence="1" key="2">
    <citation type="submission" date="2025-09" db="UniProtKB">
        <authorList>
            <consortium name="Ensembl"/>
        </authorList>
    </citation>
    <scope>IDENTIFICATION</scope>
</reference>
<dbReference type="PANTHER" id="PTHR47050:SF2">
    <property type="entry name" value="TETRATRICOPEPTIDE REPEAT PROTEIN 24"/>
    <property type="match status" value="1"/>
</dbReference>
<evidence type="ECO:0000313" key="1">
    <source>
        <dbReference type="Ensembl" id="ENSSRHP00000077866.1"/>
    </source>
</evidence>